<evidence type="ECO:0000313" key="2">
    <source>
        <dbReference type="Proteomes" id="UP000271889"/>
    </source>
</evidence>
<dbReference type="EMBL" id="UYRV01029995">
    <property type="protein sequence ID" value="VDK84254.1"/>
    <property type="molecule type" value="Genomic_DNA"/>
</dbReference>
<reference evidence="1 2" key="1">
    <citation type="submission" date="2018-11" db="EMBL/GenBank/DDBJ databases">
        <authorList>
            <consortium name="Pathogen Informatics"/>
        </authorList>
    </citation>
    <scope>NUCLEOTIDE SEQUENCE [LARGE SCALE GENOMIC DNA]</scope>
</reference>
<feature type="non-terminal residue" evidence="1">
    <location>
        <position position="123"/>
    </location>
</feature>
<organism evidence="1 2">
    <name type="scientific">Cylicostephanus goldi</name>
    <name type="common">Nematode worm</name>
    <dbReference type="NCBI Taxonomy" id="71465"/>
    <lineage>
        <taxon>Eukaryota</taxon>
        <taxon>Metazoa</taxon>
        <taxon>Ecdysozoa</taxon>
        <taxon>Nematoda</taxon>
        <taxon>Chromadorea</taxon>
        <taxon>Rhabditida</taxon>
        <taxon>Rhabditina</taxon>
        <taxon>Rhabditomorpha</taxon>
        <taxon>Strongyloidea</taxon>
        <taxon>Strongylidae</taxon>
        <taxon>Cylicostephanus</taxon>
    </lineage>
</organism>
<accession>A0A3P6V1K0</accession>
<keyword evidence="2" id="KW-1185">Reference proteome</keyword>
<dbReference type="Proteomes" id="UP000271889">
    <property type="component" value="Unassembled WGS sequence"/>
</dbReference>
<evidence type="ECO:0000313" key="1">
    <source>
        <dbReference type="EMBL" id="VDK84254.1"/>
    </source>
</evidence>
<protein>
    <submittedName>
        <fullName evidence="1">Uncharacterized protein</fullName>
    </submittedName>
</protein>
<gene>
    <name evidence="1" type="ORF">CGOC_LOCUS8259</name>
</gene>
<proteinExistence type="predicted"/>
<sequence length="123" mass="13749">MKEWEASAIPLQPTRTRKATKVTALWRNRMKTGIATMLMSHPTKRKSTTTLPRKVQTMGTLLHLLRKKQMGTTTLTYSMTIWTAAIFCRLAMTMPETSRAVAIVTLPMKMTRASGPVTLPGLS</sequence>
<dbReference type="AlphaFoldDB" id="A0A3P6V1K0"/>
<name>A0A3P6V1K0_CYLGO</name>